<evidence type="ECO:0000313" key="6">
    <source>
        <dbReference type="EMBL" id="KAK9815622.1"/>
    </source>
</evidence>
<dbReference type="GO" id="GO:0005634">
    <property type="term" value="C:nucleus"/>
    <property type="evidence" value="ECO:0007669"/>
    <property type="project" value="UniProtKB-SubCell"/>
</dbReference>
<dbReference type="PROSITE" id="PS51017">
    <property type="entry name" value="CCT"/>
    <property type="match status" value="1"/>
</dbReference>
<dbReference type="AlphaFoldDB" id="A0AAW1Q5G2"/>
<dbReference type="Pfam" id="PF06203">
    <property type="entry name" value="CCT"/>
    <property type="match status" value="1"/>
</dbReference>
<feature type="compositionally biased region" description="Polar residues" evidence="4">
    <location>
        <begin position="78"/>
        <end position="90"/>
    </location>
</feature>
<feature type="compositionally biased region" description="Low complexity" evidence="4">
    <location>
        <begin position="29"/>
        <end position="43"/>
    </location>
</feature>
<evidence type="ECO:0000313" key="7">
    <source>
        <dbReference type="Proteomes" id="UP001489004"/>
    </source>
</evidence>
<keyword evidence="2 3" id="KW-0539">Nucleus</keyword>
<feature type="region of interest" description="Disordered" evidence="4">
    <location>
        <begin position="23"/>
        <end position="101"/>
    </location>
</feature>
<keyword evidence="7" id="KW-1185">Reference proteome</keyword>
<sequence>MDSFSPPEGSVFSVQSGYPVFAKLHEAPRNSQDSSRSSSDLQLVPDAMDDSDNKGMLLQDQVPQLAPSSVHMPALPSEPNTCSSSPTSSDEGNKLSGASAATSAHLDVGQTTLLQNHSTFKKDAGGAGLEPFVPSRESCLARYREKKLRRAYSHTVRYHMRKINADRRPRIKGRFVKASELADYMRSQQGQ</sequence>
<comment type="caution">
    <text evidence="6">The sequence shown here is derived from an EMBL/GenBank/DDBJ whole genome shotgun (WGS) entry which is preliminary data.</text>
</comment>
<name>A0AAW1Q5G2_9CHLO</name>
<evidence type="ECO:0000256" key="1">
    <source>
        <dbReference type="ARBA" id="ARBA00004123"/>
    </source>
</evidence>
<feature type="domain" description="CCT" evidence="5">
    <location>
        <begin position="136"/>
        <end position="178"/>
    </location>
</feature>
<dbReference type="PANTHER" id="PTHR31874:SF1">
    <property type="entry name" value="ZINC FINGER PROTEIN CONSTANS-LIKE 6"/>
    <property type="match status" value="1"/>
</dbReference>
<evidence type="ECO:0000256" key="3">
    <source>
        <dbReference type="PROSITE-ProRule" id="PRU00357"/>
    </source>
</evidence>
<dbReference type="Proteomes" id="UP001489004">
    <property type="component" value="Unassembled WGS sequence"/>
</dbReference>
<evidence type="ECO:0000259" key="5">
    <source>
        <dbReference type="PROSITE" id="PS51017"/>
    </source>
</evidence>
<dbReference type="PANTHER" id="PTHR31874">
    <property type="entry name" value="CCT MOTIF FAMILY PROTEIN, EXPRESSED"/>
    <property type="match status" value="1"/>
</dbReference>
<proteinExistence type="predicted"/>
<dbReference type="InterPro" id="IPR052453">
    <property type="entry name" value="CONSTANS-like_ZF"/>
</dbReference>
<gene>
    <name evidence="6" type="ORF">WJX72_006996</name>
</gene>
<evidence type="ECO:0000256" key="4">
    <source>
        <dbReference type="SAM" id="MobiDB-lite"/>
    </source>
</evidence>
<organism evidence="6 7">
    <name type="scientific">[Myrmecia] bisecta</name>
    <dbReference type="NCBI Taxonomy" id="41462"/>
    <lineage>
        <taxon>Eukaryota</taxon>
        <taxon>Viridiplantae</taxon>
        <taxon>Chlorophyta</taxon>
        <taxon>core chlorophytes</taxon>
        <taxon>Trebouxiophyceae</taxon>
        <taxon>Trebouxiales</taxon>
        <taxon>Trebouxiaceae</taxon>
        <taxon>Myrmecia</taxon>
    </lineage>
</organism>
<dbReference type="GO" id="GO:0006355">
    <property type="term" value="P:regulation of DNA-templated transcription"/>
    <property type="evidence" value="ECO:0007669"/>
    <property type="project" value="TreeGrafter"/>
</dbReference>
<protein>
    <recommendedName>
        <fullName evidence="5">CCT domain-containing protein</fullName>
    </recommendedName>
</protein>
<comment type="subcellular location">
    <subcellularLocation>
        <location evidence="1 3">Nucleus</location>
    </subcellularLocation>
</comment>
<dbReference type="EMBL" id="JALJOR010000006">
    <property type="protein sequence ID" value="KAK9815622.1"/>
    <property type="molecule type" value="Genomic_DNA"/>
</dbReference>
<dbReference type="InterPro" id="IPR010402">
    <property type="entry name" value="CCT_domain"/>
</dbReference>
<reference evidence="6 7" key="1">
    <citation type="journal article" date="2024" name="Nat. Commun.">
        <title>Phylogenomics reveals the evolutionary origins of lichenization in chlorophyte algae.</title>
        <authorList>
            <person name="Puginier C."/>
            <person name="Libourel C."/>
            <person name="Otte J."/>
            <person name="Skaloud P."/>
            <person name="Haon M."/>
            <person name="Grisel S."/>
            <person name="Petersen M."/>
            <person name="Berrin J.G."/>
            <person name="Delaux P.M."/>
            <person name="Dal Grande F."/>
            <person name="Keller J."/>
        </authorList>
    </citation>
    <scope>NUCLEOTIDE SEQUENCE [LARGE SCALE GENOMIC DNA]</scope>
    <source>
        <strain evidence="6 7">SAG 2043</strain>
    </source>
</reference>
<accession>A0AAW1Q5G2</accession>
<evidence type="ECO:0000256" key="2">
    <source>
        <dbReference type="ARBA" id="ARBA00023242"/>
    </source>
</evidence>